<dbReference type="GO" id="GO:0016020">
    <property type="term" value="C:membrane"/>
    <property type="evidence" value="ECO:0007669"/>
    <property type="project" value="InterPro"/>
</dbReference>
<feature type="transmembrane region" description="Helical" evidence="3">
    <location>
        <begin position="141"/>
        <end position="164"/>
    </location>
</feature>
<gene>
    <name evidence="4" type="ORF">HYG86_01215</name>
</gene>
<proteinExistence type="inferred from homology"/>
<evidence type="ECO:0000256" key="3">
    <source>
        <dbReference type="SAM" id="Phobius"/>
    </source>
</evidence>
<dbReference type="EMBL" id="CP058559">
    <property type="protein sequence ID" value="QNO13483.1"/>
    <property type="molecule type" value="Genomic_DNA"/>
</dbReference>
<evidence type="ECO:0000313" key="5">
    <source>
        <dbReference type="Proteomes" id="UP000516160"/>
    </source>
</evidence>
<dbReference type="Proteomes" id="UP000516160">
    <property type="component" value="Chromosome"/>
</dbReference>
<evidence type="ECO:0000256" key="1">
    <source>
        <dbReference type="ARBA" id="ARBA00022679"/>
    </source>
</evidence>
<dbReference type="InterPro" id="IPR048254">
    <property type="entry name" value="CDP_ALCOHOL_P_TRANSF_CS"/>
</dbReference>
<keyword evidence="5" id="KW-1185">Reference proteome</keyword>
<organism evidence="4 5">
    <name type="scientific">Alkalicella caledoniensis</name>
    <dbReference type="NCBI Taxonomy" id="2731377"/>
    <lineage>
        <taxon>Bacteria</taxon>
        <taxon>Bacillati</taxon>
        <taxon>Bacillota</taxon>
        <taxon>Clostridia</taxon>
        <taxon>Eubacteriales</taxon>
        <taxon>Proteinivoracaceae</taxon>
        <taxon>Alkalicella</taxon>
    </lineage>
</organism>
<dbReference type="GO" id="GO:0008654">
    <property type="term" value="P:phospholipid biosynthetic process"/>
    <property type="evidence" value="ECO:0007669"/>
    <property type="project" value="InterPro"/>
</dbReference>
<comment type="similarity">
    <text evidence="2">Belongs to the CDP-alcohol phosphatidyltransferase class-I family.</text>
</comment>
<dbReference type="Gene3D" id="1.20.120.1760">
    <property type="match status" value="1"/>
</dbReference>
<keyword evidence="3" id="KW-1133">Transmembrane helix</keyword>
<dbReference type="PROSITE" id="PS00379">
    <property type="entry name" value="CDP_ALCOHOL_P_TRANSF"/>
    <property type="match status" value="1"/>
</dbReference>
<dbReference type="AlphaFoldDB" id="A0A7G9W471"/>
<keyword evidence="3" id="KW-0472">Membrane</keyword>
<feature type="transmembrane region" description="Helical" evidence="3">
    <location>
        <begin position="110"/>
        <end position="135"/>
    </location>
</feature>
<dbReference type="InterPro" id="IPR043130">
    <property type="entry name" value="CDP-OH_PTrfase_TM_dom"/>
</dbReference>
<dbReference type="KEGG" id="acae:HYG86_01215"/>
<dbReference type="Pfam" id="PF01066">
    <property type="entry name" value="CDP-OH_P_transf"/>
    <property type="match status" value="1"/>
</dbReference>
<keyword evidence="3" id="KW-0812">Transmembrane</keyword>
<name>A0A7G9W471_ALKCA</name>
<dbReference type="GO" id="GO:0016780">
    <property type="term" value="F:phosphotransferase activity, for other substituted phosphate groups"/>
    <property type="evidence" value="ECO:0007669"/>
    <property type="project" value="InterPro"/>
</dbReference>
<feature type="transmembrane region" description="Helical" evidence="3">
    <location>
        <begin position="68"/>
        <end position="98"/>
    </location>
</feature>
<evidence type="ECO:0000313" key="4">
    <source>
        <dbReference type="EMBL" id="QNO13483.1"/>
    </source>
</evidence>
<reference evidence="4 5" key="1">
    <citation type="submission" date="2020-07" db="EMBL/GenBank/DDBJ databases">
        <title>Alkalicella. sp. LB2 genome.</title>
        <authorList>
            <person name="Postec A."/>
            <person name="Quemeneur M."/>
        </authorList>
    </citation>
    <scope>NUCLEOTIDE SEQUENCE [LARGE SCALE GENOMIC DNA]</scope>
    <source>
        <strain evidence="4 5">LB2</strain>
    </source>
</reference>
<accession>A0A7G9W471</accession>
<evidence type="ECO:0000256" key="2">
    <source>
        <dbReference type="RuleBase" id="RU003750"/>
    </source>
</evidence>
<dbReference type="InterPro" id="IPR000462">
    <property type="entry name" value="CDP-OH_P_trans"/>
</dbReference>
<dbReference type="RefSeq" id="WP_213167151.1">
    <property type="nucleotide sequence ID" value="NZ_CP058559.1"/>
</dbReference>
<sequence>MKSKYISNYISIFRILTSLSLLFIDLFTWEFITIYILGGVSDVLDGYVARKTNTESLLGARLDTWADIIMFAVIIYIFTPVITLTNTLVVWLFAIFAIRVTSIIIAYFKFKVFAILHTLCNKTTGLFLFFIPIFIGSSLEIPGLYFVCVVASVASIEELLINILSRKMKVNVKSLFAVHK</sequence>
<feature type="transmembrane region" description="Helical" evidence="3">
    <location>
        <begin position="12"/>
        <end position="37"/>
    </location>
</feature>
<protein>
    <submittedName>
        <fullName evidence="4">CDP-alcohol phosphatidyltransferase family protein</fullName>
    </submittedName>
</protein>
<keyword evidence="1 2" id="KW-0808">Transferase</keyword>